<dbReference type="Gene3D" id="2.40.10.10">
    <property type="entry name" value="Trypsin-like serine proteases"/>
    <property type="match status" value="2"/>
</dbReference>
<dbReference type="Proteomes" id="UP001163821">
    <property type="component" value="Unassembled WGS sequence"/>
</dbReference>
<feature type="domain" description="PKD" evidence="1">
    <location>
        <begin position="448"/>
        <end position="521"/>
    </location>
</feature>
<evidence type="ECO:0000313" key="2">
    <source>
        <dbReference type="EMBL" id="MCW0483665.1"/>
    </source>
</evidence>
<dbReference type="AlphaFoldDB" id="A0AA42CAK8"/>
<dbReference type="RefSeq" id="WP_282592267.1">
    <property type="nucleotide sequence ID" value="NZ_JAPAAF010000020.1"/>
</dbReference>
<dbReference type="InterPro" id="IPR026444">
    <property type="entry name" value="Secre_tail"/>
</dbReference>
<dbReference type="InterPro" id="IPR009003">
    <property type="entry name" value="Peptidase_S1_PA"/>
</dbReference>
<dbReference type="SMART" id="SM00089">
    <property type="entry name" value="PKD"/>
    <property type="match status" value="1"/>
</dbReference>
<dbReference type="InterPro" id="IPR013783">
    <property type="entry name" value="Ig-like_fold"/>
</dbReference>
<dbReference type="InterPro" id="IPR000601">
    <property type="entry name" value="PKD_dom"/>
</dbReference>
<dbReference type="Pfam" id="PF13365">
    <property type="entry name" value="Trypsin_2"/>
    <property type="match status" value="1"/>
</dbReference>
<sequence>MKVCFSLQDWLKKGSLLLAFLWVGTFAFGQLSDNSLPASFGITEKQAKIIPVSRLDSVQVADRLDEDVREGVPNRFGLVQALSVDIREKGVKTELADQTVWQYEVSCPDALSLGVFFETFLLPEGAAVYLYNKDKTLVRGGFTHTNNKENRQLALAVFPDNHLIVEYNEPLDADFPGQLIIGAVSKAYLDVKSVARSEVFINCPEGSDWQEEKRSVCLMTYQDSRFSYYCTGALVNNVRADGTPYFLTANHCLSTAGEAATLVTYFNYENSTCTSNDASLEQTLSGSGLVATNNYTDFTLLLLSEYPTEDYAPYFAGWDAGGQQPASGTCIHHPEGGPKNIALDQDPPVSYAAPIIWDGNFTSQANTHWEVTYDVGLDQSGSSGSPLFDGNKRVIGQLHGGDDVNSYFGKFSLSWNYSSDPAKQLKNWLDPDNTGVLQLDGWDYFSVPRANFEADVSVACLETPVQLTDLSRNKPESWLWQIQPAGFAFVNGTSANSQHPEIIFTAEGSYTISLTVGNENGTDQVVFEDLITAFQELPVALDDMPDVMSLCGSDLQNYEFSASGANSFEFEVTADEFFDKQVSGNLLFLTLKEEARKFGSFDTYVKVTGRHGDCASSDSVLLQVVMPANDDVAQSIALKLGRNAYFTNECATVETREPYPTGSGCNAPKAWCVPASGPVLDNSVWFTFPGTSSGLVTIETSGFDTQMAVYEAESAADIVSGVAARYTLLAANDNSSLGTAAVIENLAVDPSKTYFLQVDGNNGDFGEMAISLISQTIEVYPNPSTGLFHFTLGEAEGSTVELAVYSMTGQRVFARSVSFAANENTVDVDLTSWPDGLYFFRVKLNGTVLAKKLMVTK</sequence>
<dbReference type="EMBL" id="JAPAAF010000020">
    <property type="protein sequence ID" value="MCW0483665.1"/>
    <property type="molecule type" value="Genomic_DNA"/>
</dbReference>
<dbReference type="SUPFAM" id="SSF49299">
    <property type="entry name" value="PKD domain"/>
    <property type="match status" value="1"/>
</dbReference>
<reference evidence="2" key="1">
    <citation type="submission" date="2022-10" db="EMBL/GenBank/DDBJ databases">
        <title>Gaoshiqiia sediminis gen. nov., sp. nov., isolated from coastal sediment.</title>
        <authorList>
            <person name="Yu W.X."/>
            <person name="Mu D.S."/>
            <person name="Du J.Z."/>
            <person name="Liang Y.Q."/>
        </authorList>
    </citation>
    <scope>NUCLEOTIDE SEQUENCE</scope>
    <source>
        <strain evidence="2">A06</strain>
    </source>
</reference>
<dbReference type="Pfam" id="PF18962">
    <property type="entry name" value="Por_Secre_tail"/>
    <property type="match status" value="1"/>
</dbReference>
<evidence type="ECO:0000313" key="3">
    <source>
        <dbReference type="Proteomes" id="UP001163821"/>
    </source>
</evidence>
<dbReference type="PANTHER" id="PTHR36234:SF5">
    <property type="entry name" value="LYSYL ENDOPEPTIDASE"/>
    <property type="match status" value="1"/>
</dbReference>
<dbReference type="InterPro" id="IPR035986">
    <property type="entry name" value="PKD_dom_sf"/>
</dbReference>
<dbReference type="Gene3D" id="2.60.40.10">
    <property type="entry name" value="Immunoglobulins"/>
    <property type="match status" value="1"/>
</dbReference>
<dbReference type="Pfam" id="PF00801">
    <property type="entry name" value="PKD"/>
    <property type="match status" value="1"/>
</dbReference>
<dbReference type="InterPro" id="IPR043504">
    <property type="entry name" value="Peptidase_S1_PA_chymotrypsin"/>
</dbReference>
<protein>
    <submittedName>
        <fullName evidence="2">T9SS type A sorting domain-containing protein</fullName>
    </submittedName>
</protein>
<dbReference type="NCBIfam" id="TIGR04183">
    <property type="entry name" value="Por_Secre_tail"/>
    <property type="match status" value="1"/>
</dbReference>
<dbReference type="PROSITE" id="PS50093">
    <property type="entry name" value="PKD"/>
    <property type="match status" value="1"/>
</dbReference>
<dbReference type="InterPro" id="IPR022409">
    <property type="entry name" value="PKD/Chitinase_dom"/>
</dbReference>
<proteinExistence type="predicted"/>
<organism evidence="2 3">
    <name type="scientific">Gaoshiqia sediminis</name>
    <dbReference type="NCBI Taxonomy" id="2986998"/>
    <lineage>
        <taxon>Bacteria</taxon>
        <taxon>Pseudomonadati</taxon>
        <taxon>Bacteroidota</taxon>
        <taxon>Bacteroidia</taxon>
        <taxon>Marinilabiliales</taxon>
        <taxon>Prolixibacteraceae</taxon>
        <taxon>Gaoshiqia</taxon>
    </lineage>
</organism>
<name>A0AA42CAK8_9BACT</name>
<comment type="caution">
    <text evidence="2">The sequence shown here is derived from an EMBL/GenBank/DDBJ whole genome shotgun (WGS) entry which is preliminary data.</text>
</comment>
<dbReference type="SUPFAM" id="SSF50494">
    <property type="entry name" value="Trypsin-like serine proteases"/>
    <property type="match status" value="1"/>
</dbReference>
<accession>A0AA42CAK8</accession>
<gene>
    <name evidence="2" type="ORF">N2K84_13055</name>
</gene>
<evidence type="ECO:0000259" key="1">
    <source>
        <dbReference type="PROSITE" id="PS50093"/>
    </source>
</evidence>
<keyword evidence="3" id="KW-1185">Reference proteome</keyword>
<dbReference type="CDD" id="cd00146">
    <property type="entry name" value="PKD"/>
    <property type="match status" value="1"/>
</dbReference>
<dbReference type="PANTHER" id="PTHR36234">
    <property type="entry name" value="LYSYL ENDOPEPTIDASE"/>
    <property type="match status" value="1"/>
</dbReference>